<dbReference type="Pfam" id="PF10117">
    <property type="entry name" value="McrBC"/>
    <property type="match status" value="1"/>
</dbReference>
<reference evidence="1 2" key="1">
    <citation type="submission" date="2019-04" db="EMBL/GenBank/DDBJ databases">
        <title>Natronomonas sp. F20-122 a newhaloarchaeon isolated from a saline saltern of Isla Bacuta, Huelva, Spain.</title>
        <authorList>
            <person name="Duran-Viseras A."/>
            <person name="Sanchez-Porro C."/>
            <person name="Ventosa A."/>
        </authorList>
    </citation>
    <scope>NUCLEOTIDE SEQUENCE [LARGE SCALE GENOMIC DNA]</scope>
    <source>
        <strain evidence="1 2">F20-122</strain>
    </source>
</reference>
<dbReference type="AlphaFoldDB" id="A0A4U5JJQ4"/>
<protein>
    <recommendedName>
        <fullName evidence="3">Restriction endonuclease</fullName>
    </recommendedName>
</protein>
<dbReference type="Proteomes" id="UP000308037">
    <property type="component" value="Unassembled WGS sequence"/>
</dbReference>
<dbReference type="EMBL" id="QKNX01000001">
    <property type="protein sequence ID" value="TKR27987.1"/>
    <property type="molecule type" value="Genomic_DNA"/>
</dbReference>
<accession>A0A4U5JJQ4</accession>
<keyword evidence="2" id="KW-1185">Reference proteome</keyword>
<comment type="caution">
    <text evidence="1">The sequence shown here is derived from an EMBL/GenBank/DDBJ whole genome shotgun (WGS) entry which is preliminary data.</text>
</comment>
<dbReference type="InterPro" id="IPR019292">
    <property type="entry name" value="McrC"/>
</dbReference>
<evidence type="ECO:0008006" key="3">
    <source>
        <dbReference type="Google" id="ProtNLM"/>
    </source>
</evidence>
<dbReference type="OrthoDB" id="255436at2157"/>
<evidence type="ECO:0000313" key="2">
    <source>
        <dbReference type="Proteomes" id="UP000308037"/>
    </source>
</evidence>
<organism evidence="1 2">
    <name type="scientific">Natronomonas salsuginis</name>
    <dbReference type="NCBI Taxonomy" id="2217661"/>
    <lineage>
        <taxon>Archaea</taxon>
        <taxon>Methanobacteriati</taxon>
        <taxon>Methanobacteriota</taxon>
        <taxon>Stenosarchaea group</taxon>
        <taxon>Halobacteria</taxon>
        <taxon>Halobacteriales</taxon>
        <taxon>Natronomonadaceae</taxon>
        <taxon>Natronomonas</taxon>
    </lineage>
</organism>
<evidence type="ECO:0000313" key="1">
    <source>
        <dbReference type="EMBL" id="TKR27987.1"/>
    </source>
</evidence>
<name>A0A4U5JJQ4_9EURY</name>
<proteinExistence type="predicted"/>
<dbReference type="RefSeq" id="WP_137275287.1">
    <property type="nucleotide sequence ID" value="NZ_QKNX01000001.1"/>
</dbReference>
<gene>
    <name evidence="1" type="ORF">DM868_02590</name>
</gene>
<sequence>MSDAVRYEYGTSLCTVQEDQKLVVENCDPATIREELEAANFQRNDARFVKRRARLRSNASDDEDDSLQVLAVRVAEDTLHVEPSDVIGIVGLVPGMSVQIEPKIEWGDVVRMLLTVYDIDRTQTPYGIPLEELTSGGIEASRIIAILAINYVHGVRTIKRKGFIRDLNIQRRNGFEGIGSIDMSQTLMNQATGKPEPAWIESQVDYSNVVNEAIHMAGKLLLRLLHRDSEEEQHPGHGALLSMVHQEVERMEDLGIGSRQQRLGEYRQLTLNALPRQRHYYQRALHTAHSVLASTLLAQTGSGPEELLVDYALSMNALFEDYSQKVLERGLQSIAEIDHLDQLTNLEIDAEPPLEPFEGNNQASYYPDHLVVDNDVTLAVLDSKYYQEGKNPANETNSRSRMFSYAYLTETDRMAFLCPQFHRTTLVVNNIDASVDILSPNGGFSCESYESLLHEYLLETIELRYPEIGVFNSVREGMLCLQGVSEEDLAAITEVEGPFGISNPSTFASKVISAISFSTHGPGKLELENSGGWTKSRIIERCNKKDDEDRPMYPQDQTTCVPVYTPDGDTGHGTITLNFFRQEEDGLITKLEESLSLI</sequence>